<feature type="domain" description="Glycoside hydrolase family 20 catalytic" evidence="10">
    <location>
        <begin position="218"/>
        <end position="536"/>
    </location>
</feature>
<reference evidence="12 13" key="1">
    <citation type="journal article" date="2016" name="Mol. Biol. Evol.">
        <title>Comparative Genomics of Early-Diverging Mushroom-Forming Fungi Provides Insights into the Origins of Lignocellulose Decay Capabilities.</title>
        <authorList>
            <person name="Nagy L.G."/>
            <person name="Riley R."/>
            <person name="Tritt A."/>
            <person name="Adam C."/>
            <person name="Daum C."/>
            <person name="Floudas D."/>
            <person name="Sun H."/>
            <person name="Yadav J.S."/>
            <person name="Pangilinan J."/>
            <person name="Larsson K.H."/>
            <person name="Matsuura K."/>
            <person name="Barry K."/>
            <person name="Labutti K."/>
            <person name="Kuo R."/>
            <person name="Ohm R.A."/>
            <person name="Bhattacharya S.S."/>
            <person name="Shirouzu T."/>
            <person name="Yoshinaga Y."/>
            <person name="Martin F.M."/>
            <person name="Grigoriev I.V."/>
            <person name="Hibbett D.S."/>
        </authorList>
    </citation>
    <scope>NUCLEOTIDE SEQUENCE [LARGE SCALE GENOMIC DNA]</scope>
    <source>
        <strain evidence="12 13">HHB12733</strain>
    </source>
</reference>
<accession>A0A165HK64</accession>
<evidence type="ECO:0000256" key="1">
    <source>
        <dbReference type="ARBA" id="ARBA00001231"/>
    </source>
</evidence>
<evidence type="ECO:0000256" key="8">
    <source>
        <dbReference type="PIRSR" id="PIRSR001093-1"/>
    </source>
</evidence>
<dbReference type="FunFam" id="3.20.20.80:FF:000063">
    <property type="entry name" value="Beta-hexosaminidase"/>
    <property type="match status" value="1"/>
</dbReference>
<evidence type="ECO:0000256" key="6">
    <source>
        <dbReference type="ARBA" id="ARBA00023295"/>
    </source>
</evidence>
<sequence>MHLLTLILLIPSALALWPNPRNVTFGSSSVILSPTFWIHWAPSTPAPGDMTAAISRTTSQLYTDNLERLVVGRANADLQMLAYASELPMLHLEIIGSRPINSIMAEATSALEDRDESYMLSVPADGTAAMIQANTTLGLLRGLTTFSQLWYSTGGVASTFPYYSFFPGASMIYTVQAPVMVVDTPAYPYRGLLLDTARNLYDRTSVAFPNVTDKSYSFPIADIYRTLEAMSYVKINMFHWHITDSQSFPLTVAALPELSQYGAYSAAQTYSLQDVQDVINYAGERGIDVMMEIDTPGHTASIYESHPDYVACWNLEPWSTYANEPPSGQLRFAVPEVLNFTQQMFASVLSTLPGTLFSTGGDELNTDCYVNDTITQDALSASGQTLSQALSTYVLGTHDTVRASGKTPVVWEEMLLVQNISLGPDTLILVWISSDDALAVAQKGYKMVHGPSDYFYLDCGAGEWINSATGADSWCDPFKTWQKAYSFDPLQNLTECQYDLVLGGQQLLWTEQSGPENVDPIVWPRAAASAEVFWTGANGPDGLPRNSTEALARLHDVRYRMVARGINAINLQPQWCALRPGDCNLT</sequence>
<dbReference type="Proteomes" id="UP000076842">
    <property type="component" value="Unassembled WGS sequence"/>
</dbReference>
<dbReference type="PANTHER" id="PTHR22600">
    <property type="entry name" value="BETA-HEXOSAMINIDASE"/>
    <property type="match status" value="1"/>
</dbReference>
<feature type="active site" description="Proton donor" evidence="8">
    <location>
        <position position="363"/>
    </location>
</feature>
<evidence type="ECO:0000313" key="12">
    <source>
        <dbReference type="EMBL" id="KZT59401.1"/>
    </source>
</evidence>
<dbReference type="PANTHER" id="PTHR22600:SF26">
    <property type="entry name" value="BETA-N-ACETYLHEXOSAMINIDASE"/>
    <property type="match status" value="1"/>
</dbReference>
<dbReference type="InterPro" id="IPR029019">
    <property type="entry name" value="HEX_eukaryotic_N"/>
</dbReference>
<evidence type="ECO:0000256" key="4">
    <source>
        <dbReference type="ARBA" id="ARBA00022801"/>
    </source>
</evidence>
<dbReference type="InterPro" id="IPR025705">
    <property type="entry name" value="Beta_hexosaminidase_sua/sub"/>
</dbReference>
<dbReference type="SUPFAM" id="SSF51445">
    <property type="entry name" value="(Trans)glycosidases"/>
    <property type="match status" value="1"/>
</dbReference>
<gene>
    <name evidence="12" type="ORF">CALCODRAFT_516153</name>
</gene>
<dbReference type="SUPFAM" id="SSF55545">
    <property type="entry name" value="beta-N-acetylhexosaminidase-like domain"/>
    <property type="match status" value="1"/>
</dbReference>
<dbReference type="GO" id="GO:0016020">
    <property type="term" value="C:membrane"/>
    <property type="evidence" value="ECO:0007669"/>
    <property type="project" value="TreeGrafter"/>
</dbReference>
<feature type="domain" description="Beta-hexosaminidase eukaryotic type N-terminal" evidence="11">
    <location>
        <begin position="16"/>
        <end position="149"/>
    </location>
</feature>
<keyword evidence="4 7" id="KW-0378">Hydrolase</keyword>
<comment type="catalytic activity">
    <reaction evidence="1 7">
        <text>Hydrolysis of terminal non-reducing N-acetyl-D-hexosamine residues in N-acetyl-beta-D-hexosaminides.</text>
        <dbReference type="EC" id="3.2.1.52"/>
    </reaction>
</comment>
<evidence type="ECO:0000256" key="2">
    <source>
        <dbReference type="ARBA" id="ARBA00006285"/>
    </source>
</evidence>
<dbReference type="InterPro" id="IPR029018">
    <property type="entry name" value="Hex-like_dom2"/>
</dbReference>
<dbReference type="EMBL" id="KV423941">
    <property type="protein sequence ID" value="KZT59401.1"/>
    <property type="molecule type" value="Genomic_DNA"/>
</dbReference>
<dbReference type="PRINTS" id="PR00738">
    <property type="entry name" value="GLHYDRLASE20"/>
</dbReference>
<evidence type="ECO:0000256" key="5">
    <source>
        <dbReference type="ARBA" id="ARBA00023180"/>
    </source>
</evidence>
<dbReference type="Pfam" id="PF00728">
    <property type="entry name" value="Glyco_hydro_20"/>
    <property type="match status" value="1"/>
</dbReference>
<evidence type="ECO:0000256" key="3">
    <source>
        <dbReference type="ARBA" id="ARBA00022729"/>
    </source>
</evidence>
<evidence type="ECO:0000313" key="13">
    <source>
        <dbReference type="Proteomes" id="UP000076842"/>
    </source>
</evidence>
<dbReference type="Pfam" id="PF14845">
    <property type="entry name" value="Glycohydro_20b2"/>
    <property type="match status" value="1"/>
</dbReference>
<protein>
    <recommendedName>
        <fullName evidence="7">Beta-hexosaminidase</fullName>
        <ecNumber evidence="7">3.2.1.52</ecNumber>
    </recommendedName>
</protein>
<keyword evidence="13" id="KW-1185">Reference proteome</keyword>
<name>A0A165HK64_9BASI</name>
<evidence type="ECO:0000259" key="10">
    <source>
        <dbReference type="Pfam" id="PF00728"/>
    </source>
</evidence>
<feature type="chain" id="PRO_5012542910" description="Beta-hexosaminidase" evidence="9">
    <location>
        <begin position="16"/>
        <end position="586"/>
    </location>
</feature>
<evidence type="ECO:0000256" key="7">
    <source>
        <dbReference type="PIRNR" id="PIRNR001093"/>
    </source>
</evidence>
<dbReference type="GO" id="GO:0030203">
    <property type="term" value="P:glycosaminoglycan metabolic process"/>
    <property type="evidence" value="ECO:0007669"/>
    <property type="project" value="TreeGrafter"/>
</dbReference>
<dbReference type="Gene3D" id="3.20.20.80">
    <property type="entry name" value="Glycosidases"/>
    <property type="match status" value="1"/>
</dbReference>
<keyword evidence="6 7" id="KW-0326">Glycosidase</keyword>
<comment type="similarity">
    <text evidence="2 7">Belongs to the glycosyl hydrolase 20 family.</text>
</comment>
<organism evidence="12 13">
    <name type="scientific">Calocera cornea HHB12733</name>
    <dbReference type="NCBI Taxonomy" id="1353952"/>
    <lineage>
        <taxon>Eukaryota</taxon>
        <taxon>Fungi</taxon>
        <taxon>Dikarya</taxon>
        <taxon>Basidiomycota</taxon>
        <taxon>Agaricomycotina</taxon>
        <taxon>Dacrymycetes</taxon>
        <taxon>Dacrymycetales</taxon>
        <taxon>Dacrymycetaceae</taxon>
        <taxon>Calocera</taxon>
    </lineage>
</organism>
<dbReference type="Gene3D" id="3.30.379.10">
    <property type="entry name" value="Chitobiase/beta-hexosaminidase domain 2-like"/>
    <property type="match status" value="1"/>
</dbReference>
<dbReference type="OrthoDB" id="428480at2759"/>
<dbReference type="STRING" id="1353952.A0A165HK64"/>
<dbReference type="AlphaFoldDB" id="A0A165HK64"/>
<feature type="signal peptide" evidence="9">
    <location>
        <begin position="1"/>
        <end position="15"/>
    </location>
</feature>
<evidence type="ECO:0000256" key="9">
    <source>
        <dbReference type="SAM" id="SignalP"/>
    </source>
</evidence>
<evidence type="ECO:0000259" key="11">
    <source>
        <dbReference type="Pfam" id="PF14845"/>
    </source>
</evidence>
<dbReference type="InParanoid" id="A0A165HK64"/>
<dbReference type="InterPro" id="IPR017853">
    <property type="entry name" value="GH"/>
</dbReference>
<dbReference type="InterPro" id="IPR015883">
    <property type="entry name" value="Glyco_hydro_20_cat"/>
</dbReference>
<keyword evidence="3 9" id="KW-0732">Signal</keyword>
<dbReference type="EC" id="3.2.1.52" evidence="7"/>
<dbReference type="PIRSF" id="PIRSF001093">
    <property type="entry name" value="B-hxosamndse_ab_euk"/>
    <property type="match status" value="1"/>
</dbReference>
<proteinExistence type="inferred from homology"/>
<dbReference type="GO" id="GO:0005975">
    <property type="term" value="P:carbohydrate metabolic process"/>
    <property type="evidence" value="ECO:0007669"/>
    <property type="project" value="InterPro"/>
</dbReference>
<keyword evidence="5" id="KW-0325">Glycoprotein</keyword>
<dbReference type="GO" id="GO:0004563">
    <property type="term" value="F:beta-N-acetylhexosaminidase activity"/>
    <property type="evidence" value="ECO:0007669"/>
    <property type="project" value="UniProtKB-EC"/>
</dbReference>